<dbReference type="EMBL" id="JBHUOZ010000003">
    <property type="protein sequence ID" value="MFD2922113.1"/>
    <property type="molecule type" value="Genomic_DNA"/>
</dbReference>
<feature type="domain" description="Sulfatase N-terminal" evidence="2">
    <location>
        <begin position="179"/>
        <end position="442"/>
    </location>
</feature>
<dbReference type="InterPro" id="IPR000917">
    <property type="entry name" value="Sulfatase_N"/>
</dbReference>
<reference evidence="4" key="1">
    <citation type="journal article" date="2019" name="Int. J. Syst. Evol. Microbiol.">
        <title>The Global Catalogue of Microorganisms (GCM) 10K type strain sequencing project: providing services to taxonomists for standard genome sequencing and annotation.</title>
        <authorList>
            <consortium name="The Broad Institute Genomics Platform"/>
            <consortium name="The Broad Institute Genome Sequencing Center for Infectious Disease"/>
            <person name="Wu L."/>
            <person name="Ma J."/>
        </authorList>
    </citation>
    <scope>NUCLEOTIDE SEQUENCE [LARGE SCALE GENOMIC DNA]</scope>
    <source>
        <strain evidence="4">KCTC 23299</strain>
    </source>
</reference>
<dbReference type="Proteomes" id="UP001597511">
    <property type="component" value="Unassembled WGS sequence"/>
</dbReference>
<sequence>MIKFLTRYNFHFLLIPIFFIWHCCNSYFGLITWSYILKYGALYTGLSLALFGLGKLLLKRNTRAAIWASVLLTIFFFFGAFHDFVRTNTFFSIISSYSILLPIILVIIVVSAIVLRRNKNKQIRMTAYLNAVLLFLLLLELQITVYQLLTHKSEKNNLTYGSAAPALNIAAIPDSLKPDIYFIIFDEFANTQSIKKYTGFDNSALDSSLLKKGFFVANHATSNYNATPHSLASTLNLQYLNADLEGYFYTPSISLKAQKTIEESFFPAALSASGYNIVNHSIFNFAGTKNLREPFFNFDIENILTLETLWGRINKDIWWNVSLRLYSPAEIGKKITQTALPRRNQTIANITNTFNELKKQPAKPVFVYTHLILPHNPFIYTKDGAIRDLSMYDHKAGKTKDSLYFQQVLYANTLIDSMASLIHHTPSGRPKVMIIAGDHGYRDPEMRDKIRDKEFANLNAIYFSDKDYSMLNDSLSSVNIFRIISNKYFHAKLPLLKDSTVMLQ</sequence>
<feature type="transmembrane region" description="Helical" evidence="1">
    <location>
        <begin position="12"/>
        <end position="35"/>
    </location>
</feature>
<feature type="transmembrane region" description="Helical" evidence="1">
    <location>
        <begin position="127"/>
        <end position="149"/>
    </location>
</feature>
<dbReference type="InterPro" id="IPR017850">
    <property type="entry name" value="Alkaline_phosphatase_core_sf"/>
</dbReference>
<evidence type="ECO:0000259" key="2">
    <source>
        <dbReference type="Pfam" id="PF00884"/>
    </source>
</evidence>
<evidence type="ECO:0000313" key="3">
    <source>
        <dbReference type="EMBL" id="MFD2922113.1"/>
    </source>
</evidence>
<proteinExistence type="predicted"/>
<feature type="transmembrane region" description="Helical" evidence="1">
    <location>
        <begin position="65"/>
        <end position="84"/>
    </location>
</feature>
<dbReference type="Gene3D" id="3.40.720.10">
    <property type="entry name" value="Alkaline Phosphatase, subunit A"/>
    <property type="match status" value="1"/>
</dbReference>
<dbReference type="SUPFAM" id="SSF53649">
    <property type="entry name" value="Alkaline phosphatase-like"/>
    <property type="match status" value="1"/>
</dbReference>
<feature type="transmembrane region" description="Helical" evidence="1">
    <location>
        <begin position="41"/>
        <end position="58"/>
    </location>
</feature>
<gene>
    <name evidence="3" type="ORF">ACFS6H_20505</name>
</gene>
<keyword evidence="1" id="KW-0472">Membrane</keyword>
<dbReference type="Pfam" id="PF00884">
    <property type="entry name" value="Sulfatase"/>
    <property type="match status" value="1"/>
</dbReference>
<keyword evidence="1" id="KW-0812">Transmembrane</keyword>
<accession>A0ABW6AD62</accession>
<evidence type="ECO:0000313" key="4">
    <source>
        <dbReference type="Proteomes" id="UP001597511"/>
    </source>
</evidence>
<feature type="transmembrane region" description="Helical" evidence="1">
    <location>
        <begin position="90"/>
        <end position="115"/>
    </location>
</feature>
<keyword evidence="1" id="KW-1133">Transmembrane helix</keyword>
<protein>
    <submittedName>
        <fullName evidence="3">Sulfatase-like hydrolase/transferase</fullName>
    </submittedName>
</protein>
<keyword evidence="4" id="KW-1185">Reference proteome</keyword>
<organism evidence="3 4">
    <name type="scientific">Terrimonas rubra</name>
    <dbReference type="NCBI Taxonomy" id="1035890"/>
    <lineage>
        <taxon>Bacteria</taxon>
        <taxon>Pseudomonadati</taxon>
        <taxon>Bacteroidota</taxon>
        <taxon>Chitinophagia</taxon>
        <taxon>Chitinophagales</taxon>
        <taxon>Chitinophagaceae</taxon>
        <taxon>Terrimonas</taxon>
    </lineage>
</organism>
<comment type="caution">
    <text evidence="3">The sequence shown here is derived from an EMBL/GenBank/DDBJ whole genome shotgun (WGS) entry which is preliminary data.</text>
</comment>
<evidence type="ECO:0000256" key="1">
    <source>
        <dbReference type="SAM" id="Phobius"/>
    </source>
</evidence>
<dbReference type="RefSeq" id="WP_386103506.1">
    <property type="nucleotide sequence ID" value="NZ_JBHUOZ010000003.1"/>
</dbReference>
<name>A0ABW6AD62_9BACT</name>